<dbReference type="RefSeq" id="XP_003291011.1">
    <property type="nucleotide sequence ID" value="XM_003290963.1"/>
</dbReference>
<gene>
    <name evidence="1" type="ORF">DICPUDRAFT_155556</name>
</gene>
<proteinExistence type="predicted"/>
<accession>F0ZUB5</accession>
<keyword evidence="2" id="KW-1185">Reference proteome</keyword>
<dbReference type="GeneID" id="10508939"/>
<dbReference type="Proteomes" id="UP000001064">
    <property type="component" value="Unassembled WGS sequence"/>
</dbReference>
<organism evidence="1 2">
    <name type="scientific">Dictyostelium purpureum</name>
    <name type="common">Slime mold</name>
    <dbReference type="NCBI Taxonomy" id="5786"/>
    <lineage>
        <taxon>Eukaryota</taxon>
        <taxon>Amoebozoa</taxon>
        <taxon>Evosea</taxon>
        <taxon>Eumycetozoa</taxon>
        <taxon>Dictyostelia</taxon>
        <taxon>Dictyosteliales</taxon>
        <taxon>Dictyosteliaceae</taxon>
        <taxon>Dictyostelium</taxon>
    </lineage>
</organism>
<reference evidence="2" key="1">
    <citation type="journal article" date="2011" name="Genome Biol.">
        <title>Comparative genomics of the social amoebae Dictyostelium discoideum and Dictyostelium purpureum.</title>
        <authorList>
            <consortium name="US DOE Joint Genome Institute (JGI-PGF)"/>
            <person name="Sucgang R."/>
            <person name="Kuo A."/>
            <person name="Tian X."/>
            <person name="Salerno W."/>
            <person name="Parikh A."/>
            <person name="Feasley C.L."/>
            <person name="Dalin E."/>
            <person name="Tu H."/>
            <person name="Huang E."/>
            <person name="Barry K."/>
            <person name="Lindquist E."/>
            <person name="Shapiro H."/>
            <person name="Bruce D."/>
            <person name="Schmutz J."/>
            <person name="Salamov A."/>
            <person name="Fey P."/>
            <person name="Gaudet P."/>
            <person name="Anjard C."/>
            <person name="Babu M.M."/>
            <person name="Basu S."/>
            <person name="Bushmanova Y."/>
            <person name="van der Wel H."/>
            <person name="Katoh-Kurasawa M."/>
            <person name="Dinh C."/>
            <person name="Coutinho P.M."/>
            <person name="Saito T."/>
            <person name="Elias M."/>
            <person name="Schaap P."/>
            <person name="Kay R.R."/>
            <person name="Henrissat B."/>
            <person name="Eichinger L."/>
            <person name="Rivero F."/>
            <person name="Putnam N.H."/>
            <person name="West C.M."/>
            <person name="Loomis W.F."/>
            <person name="Chisholm R.L."/>
            <person name="Shaulsky G."/>
            <person name="Strassmann J.E."/>
            <person name="Queller D.C."/>
            <person name="Kuspa A."/>
            <person name="Grigoriev I.V."/>
        </authorList>
    </citation>
    <scope>NUCLEOTIDE SEQUENCE [LARGE SCALE GENOMIC DNA]</scope>
    <source>
        <strain evidence="2">QSDP1</strain>
    </source>
</reference>
<sequence length="63" mass="7322">MRFPVVFSLASNYSAIPFFLNGKNFVTHKKSSKRPQLSYFFSLKSDYHLIQDTGYGVLKKKKD</sequence>
<dbReference type="VEuPathDB" id="AmoebaDB:DICPUDRAFT_155556"/>
<protein>
    <submittedName>
        <fullName evidence="1">Uncharacterized protein</fullName>
    </submittedName>
</protein>
<name>F0ZUB5_DICPU</name>
<evidence type="ECO:0000313" key="2">
    <source>
        <dbReference type="Proteomes" id="UP000001064"/>
    </source>
</evidence>
<evidence type="ECO:0000313" key="1">
    <source>
        <dbReference type="EMBL" id="EGC32477.1"/>
    </source>
</evidence>
<dbReference type="KEGG" id="dpp:DICPUDRAFT_155556"/>
<dbReference type="EMBL" id="GL871191">
    <property type="protein sequence ID" value="EGC32477.1"/>
    <property type="molecule type" value="Genomic_DNA"/>
</dbReference>
<dbReference type="InParanoid" id="F0ZUB5"/>
<dbReference type="AlphaFoldDB" id="F0ZUB5"/>